<sequence length="94" mass="11284">KLEDYCREFGNKEPIECQWDTPDIPAENINKGSLPKFQSCKRVKRLEKTKYFEFQFINLFGAFMSCSIFIWRRNKLAAEGYRRLTRRIRGNNIL</sequence>
<keyword evidence="1" id="KW-0472">Membrane</keyword>
<accession>A0A397SNH4</accession>
<dbReference type="GO" id="GO:0016020">
    <property type="term" value="C:membrane"/>
    <property type="evidence" value="ECO:0007669"/>
    <property type="project" value="InterPro"/>
</dbReference>
<reference evidence="2 3" key="1">
    <citation type="submission" date="2018-06" db="EMBL/GenBank/DDBJ databases">
        <title>Comparative genomics reveals the genomic features of Rhizophagus irregularis, R. cerebriforme, R. diaphanum and Gigaspora rosea, and their symbiotic lifestyle signature.</title>
        <authorList>
            <person name="Morin E."/>
            <person name="San Clemente H."/>
            <person name="Chen E.C.H."/>
            <person name="De La Providencia I."/>
            <person name="Hainaut M."/>
            <person name="Kuo A."/>
            <person name="Kohler A."/>
            <person name="Murat C."/>
            <person name="Tang N."/>
            <person name="Roy S."/>
            <person name="Loubradou J."/>
            <person name="Henrissat B."/>
            <person name="Grigoriev I.V."/>
            <person name="Corradi N."/>
            <person name="Roux C."/>
            <person name="Martin F.M."/>
        </authorList>
    </citation>
    <scope>NUCLEOTIDE SEQUENCE [LARGE SCALE GENOMIC DNA]</scope>
    <source>
        <strain evidence="2 3">DAOM 227022</strain>
    </source>
</reference>
<keyword evidence="3" id="KW-1185">Reference proteome</keyword>
<evidence type="ECO:0000313" key="3">
    <source>
        <dbReference type="Proteomes" id="UP000265703"/>
    </source>
</evidence>
<keyword evidence="1" id="KW-1133">Transmembrane helix</keyword>
<dbReference type="OrthoDB" id="2245086at2759"/>
<keyword evidence="1" id="KW-0812">Transmembrane</keyword>
<dbReference type="EMBL" id="QKYT01000294">
    <property type="protein sequence ID" value="RIA87760.1"/>
    <property type="molecule type" value="Genomic_DNA"/>
</dbReference>
<feature type="transmembrane region" description="Helical" evidence="1">
    <location>
        <begin position="51"/>
        <end position="71"/>
    </location>
</feature>
<dbReference type="Proteomes" id="UP000265703">
    <property type="component" value="Unassembled WGS sequence"/>
</dbReference>
<dbReference type="InterPro" id="IPR008657">
    <property type="entry name" value="JTB"/>
</dbReference>
<organism evidence="2 3">
    <name type="scientific">Glomus cerebriforme</name>
    <dbReference type="NCBI Taxonomy" id="658196"/>
    <lineage>
        <taxon>Eukaryota</taxon>
        <taxon>Fungi</taxon>
        <taxon>Fungi incertae sedis</taxon>
        <taxon>Mucoromycota</taxon>
        <taxon>Glomeromycotina</taxon>
        <taxon>Glomeromycetes</taxon>
        <taxon>Glomerales</taxon>
        <taxon>Glomeraceae</taxon>
        <taxon>Glomus</taxon>
    </lineage>
</organism>
<name>A0A397SNH4_9GLOM</name>
<comment type="caution">
    <text evidence="2">The sequence shown here is derived from an EMBL/GenBank/DDBJ whole genome shotgun (WGS) entry which is preliminary data.</text>
</comment>
<feature type="non-terminal residue" evidence="2">
    <location>
        <position position="1"/>
    </location>
</feature>
<gene>
    <name evidence="2" type="ORF">C1645_827344</name>
</gene>
<dbReference type="Pfam" id="PF05439">
    <property type="entry name" value="JTB"/>
    <property type="match status" value="1"/>
</dbReference>
<evidence type="ECO:0000256" key="1">
    <source>
        <dbReference type="SAM" id="Phobius"/>
    </source>
</evidence>
<protein>
    <submittedName>
        <fullName evidence="2">Uncharacterized protein</fullName>
    </submittedName>
</protein>
<evidence type="ECO:0000313" key="2">
    <source>
        <dbReference type="EMBL" id="RIA87760.1"/>
    </source>
</evidence>
<proteinExistence type="predicted"/>
<dbReference type="AlphaFoldDB" id="A0A397SNH4"/>
<dbReference type="STRING" id="658196.A0A397SNH4"/>